<dbReference type="AlphaFoldDB" id="A0AAD6NJP8"/>
<evidence type="ECO:0000256" key="1">
    <source>
        <dbReference type="SAM" id="MobiDB-lite"/>
    </source>
</evidence>
<proteinExistence type="predicted"/>
<evidence type="ECO:0000313" key="2">
    <source>
        <dbReference type="EMBL" id="KAJ6260919.1"/>
    </source>
</evidence>
<reference evidence="2" key="1">
    <citation type="submission" date="2023-01" db="EMBL/GenBank/DDBJ databases">
        <title>The chitinases involved in constricting ring structure development in the nematode-trapping fungus Drechslerella dactyloides.</title>
        <authorList>
            <person name="Wang R."/>
            <person name="Zhang L."/>
            <person name="Tang P."/>
            <person name="Li S."/>
            <person name="Liang L."/>
        </authorList>
    </citation>
    <scope>NUCLEOTIDE SEQUENCE</scope>
    <source>
        <strain evidence="2">YMF1.00031</strain>
    </source>
</reference>
<feature type="region of interest" description="Disordered" evidence="1">
    <location>
        <begin position="1"/>
        <end position="26"/>
    </location>
</feature>
<organism evidence="2 3">
    <name type="scientific">Drechslerella dactyloides</name>
    <name type="common">Nematode-trapping fungus</name>
    <name type="synonym">Arthrobotrys dactyloides</name>
    <dbReference type="NCBI Taxonomy" id="74499"/>
    <lineage>
        <taxon>Eukaryota</taxon>
        <taxon>Fungi</taxon>
        <taxon>Dikarya</taxon>
        <taxon>Ascomycota</taxon>
        <taxon>Pezizomycotina</taxon>
        <taxon>Orbiliomycetes</taxon>
        <taxon>Orbiliales</taxon>
        <taxon>Orbiliaceae</taxon>
        <taxon>Drechslerella</taxon>
    </lineage>
</organism>
<gene>
    <name evidence="2" type="ORF">Dda_3580</name>
</gene>
<keyword evidence="3" id="KW-1185">Reference proteome</keyword>
<evidence type="ECO:0000313" key="3">
    <source>
        <dbReference type="Proteomes" id="UP001221413"/>
    </source>
</evidence>
<dbReference type="EMBL" id="JAQGDS010000004">
    <property type="protein sequence ID" value="KAJ6260919.1"/>
    <property type="molecule type" value="Genomic_DNA"/>
</dbReference>
<accession>A0AAD6NJP8</accession>
<sequence>MRLEGDTAPTEPWLSRANNGRGDSYVRGSRKVGDAKALASNLEMCRVGLERAVGVSPAAIFGHILAGQG</sequence>
<comment type="caution">
    <text evidence="2">The sequence shown here is derived from an EMBL/GenBank/DDBJ whole genome shotgun (WGS) entry which is preliminary data.</text>
</comment>
<protein>
    <submittedName>
        <fullName evidence="2">Uncharacterized protein</fullName>
    </submittedName>
</protein>
<dbReference type="Proteomes" id="UP001221413">
    <property type="component" value="Unassembled WGS sequence"/>
</dbReference>
<name>A0AAD6NJP8_DREDA</name>